<reference evidence="2 3" key="1">
    <citation type="submission" date="2024-04" db="EMBL/GenBank/DDBJ databases">
        <authorList>
            <person name="Rising A."/>
            <person name="Reimegard J."/>
            <person name="Sonavane S."/>
            <person name="Akerstrom W."/>
            <person name="Nylinder S."/>
            <person name="Hedman E."/>
            <person name="Kallberg Y."/>
        </authorList>
    </citation>
    <scope>NUCLEOTIDE SEQUENCE [LARGE SCALE GENOMIC DNA]</scope>
</reference>
<keyword evidence="1" id="KW-1133">Transmembrane helix</keyword>
<evidence type="ECO:0000256" key="1">
    <source>
        <dbReference type="SAM" id="Phobius"/>
    </source>
</evidence>
<dbReference type="Proteomes" id="UP001497382">
    <property type="component" value="Unassembled WGS sequence"/>
</dbReference>
<dbReference type="AlphaFoldDB" id="A0AAV1YYI2"/>
<keyword evidence="1" id="KW-0472">Membrane</keyword>
<keyword evidence="1" id="KW-0812">Transmembrane</keyword>
<feature type="transmembrane region" description="Helical" evidence="1">
    <location>
        <begin position="41"/>
        <end position="63"/>
    </location>
</feature>
<proteinExistence type="predicted"/>
<dbReference type="EMBL" id="CAXIEN010000010">
    <property type="protein sequence ID" value="CAL1263907.1"/>
    <property type="molecule type" value="Genomic_DNA"/>
</dbReference>
<organism evidence="2 3">
    <name type="scientific">Larinioides sclopetarius</name>
    <dbReference type="NCBI Taxonomy" id="280406"/>
    <lineage>
        <taxon>Eukaryota</taxon>
        <taxon>Metazoa</taxon>
        <taxon>Ecdysozoa</taxon>
        <taxon>Arthropoda</taxon>
        <taxon>Chelicerata</taxon>
        <taxon>Arachnida</taxon>
        <taxon>Araneae</taxon>
        <taxon>Araneomorphae</taxon>
        <taxon>Entelegynae</taxon>
        <taxon>Araneoidea</taxon>
        <taxon>Araneidae</taxon>
        <taxon>Larinioides</taxon>
    </lineage>
</organism>
<evidence type="ECO:0000313" key="2">
    <source>
        <dbReference type="EMBL" id="CAL1263907.1"/>
    </source>
</evidence>
<accession>A0AAV1YYI2</accession>
<evidence type="ECO:0000313" key="3">
    <source>
        <dbReference type="Proteomes" id="UP001497382"/>
    </source>
</evidence>
<gene>
    <name evidence="2" type="ORF">LARSCL_LOCUS1736</name>
</gene>
<keyword evidence="3" id="KW-1185">Reference proteome</keyword>
<protein>
    <submittedName>
        <fullName evidence="2">Uncharacterized protein</fullName>
    </submittedName>
</protein>
<sequence>MTADMDSRWNETVAMQVEKQVKATTESYTFKYYPDDNETSLWMYAMISVGSAFVIFVIVTLYLMCHSAIRQVAEQDLVSRTTTSRGTGYRSYQSA</sequence>
<name>A0AAV1YYI2_9ARAC</name>
<comment type="caution">
    <text evidence="2">The sequence shown here is derived from an EMBL/GenBank/DDBJ whole genome shotgun (WGS) entry which is preliminary data.</text>
</comment>